<evidence type="ECO:0000313" key="4">
    <source>
        <dbReference type="Proteomes" id="UP000253529"/>
    </source>
</evidence>
<evidence type="ECO:0000256" key="1">
    <source>
        <dbReference type="SAM" id="MobiDB-lite"/>
    </source>
</evidence>
<dbReference type="AlphaFoldDB" id="A0A366F7X7"/>
<dbReference type="Proteomes" id="UP000253529">
    <property type="component" value="Unassembled WGS sequence"/>
</dbReference>
<feature type="domain" description="Anti-sigma factor NepR" evidence="2">
    <location>
        <begin position="23"/>
        <end position="56"/>
    </location>
</feature>
<evidence type="ECO:0000259" key="2">
    <source>
        <dbReference type="Pfam" id="PF18557"/>
    </source>
</evidence>
<comment type="caution">
    <text evidence="3">The sequence shown here is derived from an EMBL/GenBank/DDBJ whole genome shotgun (WGS) entry which is preliminary data.</text>
</comment>
<protein>
    <recommendedName>
        <fullName evidence="2">Anti-sigma factor NepR domain-containing protein</fullName>
    </recommendedName>
</protein>
<evidence type="ECO:0000313" key="3">
    <source>
        <dbReference type="EMBL" id="RBP09869.1"/>
    </source>
</evidence>
<dbReference type="InterPro" id="IPR041649">
    <property type="entry name" value="NepR"/>
</dbReference>
<name>A0A366F7X7_9HYPH</name>
<dbReference type="OrthoDB" id="8454456at2"/>
<dbReference type="EMBL" id="QNRK01000020">
    <property type="protein sequence ID" value="RBP09869.1"/>
    <property type="molecule type" value="Genomic_DNA"/>
</dbReference>
<sequence>MTKLTASKHPSSVEAPTNATPLDAIGRALRAHYDDLLREPLPAQFEALLSRLEAGEIPAESRDRARPKA</sequence>
<feature type="region of interest" description="Disordered" evidence="1">
    <location>
        <begin position="1"/>
        <end position="21"/>
    </location>
</feature>
<reference evidence="3 4" key="1">
    <citation type="submission" date="2018-06" db="EMBL/GenBank/DDBJ databases">
        <title>Genomic Encyclopedia of Type Strains, Phase IV (KMG-IV): sequencing the most valuable type-strain genomes for metagenomic binning, comparative biology and taxonomic classification.</title>
        <authorList>
            <person name="Goeker M."/>
        </authorList>
    </citation>
    <scope>NUCLEOTIDE SEQUENCE [LARGE SCALE GENOMIC DNA]</scope>
    <source>
        <strain evidence="3 4">DSM 24875</strain>
    </source>
</reference>
<organism evidence="3 4">
    <name type="scientific">Roseiarcus fermentans</name>
    <dbReference type="NCBI Taxonomy" id="1473586"/>
    <lineage>
        <taxon>Bacteria</taxon>
        <taxon>Pseudomonadati</taxon>
        <taxon>Pseudomonadota</taxon>
        <taxon>Alphaproteobacteria</taxon>
        <taxon>Hyphomicrobiales</taxon>
        <taxon>Roseiarcaceae</taxon>
        <taxon>Roseiarcus</taxon>
    </lineage>
</organism>
<proteinExistence type="predicted"/>
<dbReference type="Pfam" id="PF18557">
    <property type="entry name" value="NepR"/>
    <property type="match status" value="1"/>
</dbReference>
<accession>A0A366F7X7</accession>
<gene>
    <name evidence="3" type="ORF">DFR50_12069</name>
</gene>
<feature type="compositionally biased region" description="Polar residues" evidence="1">
    <location>
        <begin position="1"/>
        <end position="20"/>
    </location>
</feature>
<keyword evidence="4" id="KW-1185">Reference proteome</keyword>
<dbReference type="RefSeq" id="WP_113890616.1">
    <property type="nucleotide sequence ID" value="NZ_QNRK01000020.1"/>
</dbReference>